<protein>
    <recommendedName>
        <fullName evidence="11">galacturonan 1,4-alpha-galacturonidase</fullName>
        <ecNumber evidence="11">3.2.1.67</ecNumber>
    </recommendedName>
</protein>
<dbReference type="AlphaFoldDB" id="A0A9P5HKD8"/>
<dbReference type="EMBL" id="JAANBB010000019">
    <property type="protein sequence ID" value="KAF7555558.1"/>
    <property type="molecule type" value="Genomic_DNA"/>
</dbReference>
<keyword evidence="9 14" id="KW-0326">Glycosidase</keyword>
<evidence type="ECO:0000256" key="15">
    <source>
        <dbReference type="SAM" id="SignalP"/>
    </source>
</evidence>
<evidence type="ECO:0000256" key="3">
    <source>
        <dbReference type="ARBA" id="ARBA00022525"/>
    </source>
</evidence>
<dbReference type="GO" id="GO:0005576">
    <property type="term" value="C:extracellular region"/>
    <property type="evidence" value="ECO:0007669"/>
    <property type="project" value="UniProtKB-SubCell"/>
</dbReference>
<comment type="caution">
    <text evidence="16">The sequence shown here is derived from an EMBL/GenBank/DDBJ whole genome shotgun (WGS) entry which is preliminary data.</text>
</comment>
<dbReference type="Pfam" id="PF00295">
    <property type="entry name" value="Glyco_hydro_28"/>
    <property type="match status" value="1"/>
</dbReference>
<dbReference type="Gene3D" id="2.160.20.10">
    <property type="entry name" value="Single-stranded right-handed beta-helix, Pectin lyase-like"/>
    <property type="match status" value="1"/>
</dbReference>
<evidence type="ECO:0000256" key="10">
    <source>
        <dbReference type="ARBA" id="ARBA00023316"/>
    </source>
</evidence>
<dbReference type="GO" id="GO:0005975">
    <property type="term" value="P:carbohydrate metabolic process"/>
    <property type="evidence" value="ECO:0007669"/>
    <property type="project" value="InterPro"/>
</dbReference>
<reference evidence="16" key="1">
    <citation type="submission" date="2020-03" db="EMBL/GenBank/DDBJ databases">
        <title>Draft Genome Sequence of Cylindrodendrum hubeiense.</title>
        <authorList>
            <person name="Buettner E."/>
            <person name="Kellner H."/>
        </authorList>
    </citation>
    <scope>NUCLEOTIDE SEQUENCE</scope>
    <source>
        <strain evidence="16">IHI 201604</strain>
    </source>
</reference>
<organism evidence="16 17">
    <name type="scientific">Cylindrodendrum hubeiense</name>
    <dbReference type="NCBI Taxonomy" id="595255"/>
    <lineage>
        <taxon>Eukaryota</taxon>
        <taxon>Fungi</taxon>
        <taxon>Dikarya</taxon>
        <taxon>Ascomycota</taxon>
        <taxon>Pezizomycotina</taxon>
        <taxon>Sordariomycetes</taxon>
        <taxon>Hypocreomycetidae</taxon>
        <taxon>Hypocreales</taxon>
        <taxon>Nectriaceae</taxon>
        <taxon>Cylindrodendrum</taxon>
    </lineage>
</organism>
<dbReference type="GO" id="GO:0004650">
    <property type="term" value="F:polygalacturonase activity"/>
    <property type="evidence" value="ECO:0007669"/>
    <property type="project" value="InterPro"/>
</dbReference>
<dbReference type="InterPro" id="IPR012334">
    <property type="entry name" value="Pectin_lyas_fold"/>
</dbReference>
<feature type="signal peptide" evidence="15">
    <location>
        <begin position="1"/>
        <end position="21"/>
    </location>
</feature>
<dbReference type="PANTHER" id="PTHR31736:SF14">
    <property type="entry name" value="EXOPOLYGALACTURONASE X-1-RELATED"/>
    <property type="match status" value="1"/>
</dbReference>
<evidence type="ECO:0000256" key="13">
    <source>
        <dbReference type="PROSITE-ProRule" id="PRU10052"/>
    </source>
</evidence>
<evidence type="ECO:0000256" key="9">
    <source>
        <dbReference type="ARBA" id="ARBA00023295"/>
    </source>
</evidence>
<dbReference type="Proteomes" id="UP000722485">
    <property type="component" value="Unassembled WGS sequence"/>
</dbReference>
<evidence type="ECO:0000256" key="14">
    <source>
        <dbReference type="RuleBase" id="RU361169"/>
    </source>
</evidence>
<comment type="similarity">
    <text evidence="2 14">Belongs to the glycosyl hydrolase 28 family.</text>
</comment>
<keyword evidence="4 15" id="KW-0732">Signal</keyword>
<evidence type="ECO:0000313" key="17">
    <source>
        <dbReference type="Proteomes" id="UP000722485"/>
    </source>
</evidence>
<keyword evidence="17" id="KW-1185">Reference proteome</keyword>
<dbReference type="OrthoDB" id="187139at2759"/>
<keyword evidence="10" id="KW-0961">Cell wall biogenesis/degradation</keyword>
<evidence type="ECO:0000256" key="4">
    <source>
        <dbReference type="ARBA" id="ARBA00022729"/>
    </source>
</evidence>
<evidence type="ECO:0000256" key="2">
    <source>
        <dbReference type="ARBA" id="ARBA00008834"/>
    </source>
</evidence>
<comment type="subcellular location">
    <subcellularLocation>
        <location evidence="1">Secreted</location>
    </subcellularLocation>
</comment>
<accession>A0A9P5HKD8</accession>
<dbReference type="GO" id="GO:0047911">
    <property type="term" value="F:galacturan 1,4-alpha-galacturonidase activity"/>
    <property type="evidence" value="ECO:0007669"/>
    <property type="project" value="UniProtKB-EC"/>
</dbReference>
<dbReference type="GO" id="GO:0071555">
    <property type="term" value="P:cell wall organization"/>
    <property type="evidence" value="ECO:0007669"/>
    <property type="project" value="UniProtKB-KW"/>
</dbReference>
<evidence type="ECO:0000256" key="8">
    <source>
        <dbReference type="ARBA" id="ARBA00023180"/>
    </source>
</evidence>
<evidence type="ECO:0000256" key="6">
    <source>
        <dbReference type="ARBA" id="ARBA00022801"/>
    </source>
</evidence>
<feature type="active site" evidence="13">
    <location>
        <position position="275"/>
    </location>
</feature>
<keyword evidence="6 14" id="KW-0378">Hydrolase</keyword>
<dbReference type="PANTHER" id="PTHR31736">
    <property type="match status" value="1"/>
</dbReference>
<keyword evidence="8" id="KW-0325">Glycoprotein</keyword>
<keyword evidence="3" id="KW-0964">Secreted</keyword>
<evidence type="ECO:0000313" key="16">
    <source>
        <dbReference type="EMBL" id="KAF7555558.1"/>
    </source>
</evidence>
<dbReference type="FunFam" id="2.160.20.10:FF:000027">
    <property type="entry name" value="Probable exopolygalacturonase X"/>
    <property type="match status" value="1"/>
</dbReference>
<dbReference type="InterPro" id="IPR000743">
    <property type="entry name" value="Glyco_hydro_28"/>
</dbReference>
<keyword evidence="7" id="KW-1015">Disulfide bond</keyword>
<name>A0A9P5HKD8_9HYPO</name>
<keyword evidence="5" id="KW-0677">Repeat</keyword>
<sequence>MIHSTIFVAVACLASIASAAASPLHGRSLVTRPEIKAWPHSPGTHNSVSPSRSRSRYCTVKPTKNGGDDAGNILKAFHKCNDGGTVVLDANYTIASPLDLTFLKHIDVAITGTVNFATNISYWTDHMFKYAYQDATAFWRFGGKDVNIFGHGVGVLNGNGQPWYDGFAANSSLLRPVLFLLDGLQGGSVTGLNMINPPSWFNLIANSTDIIVSDIKLKVGSTNANPAKNTDGWDTYRSDSIVIQNSVINNGDDCVSFKPNSTNIVVQGLQCNGSHGISVGSLGQYAEEFDVVENVYVYNISMSNASDGARIKVWPGVYTNFQDNLNGGGGSGYVKNVTYDGMSNTNNDWAIELTQCYGQKNLTLCNQYPSNMIISDIVFKNMWGVTSKKYDPKVGTLVCSDASKCVNIQAHNISVTPPSGKTATWVCTNMDNSLLDINCIS</sequence>
<evidence type="ECO:0000256" key="7">
    <source>
        <dbReference type="ARBA" id="ARBA00023157"/>
    </source>
</evidence>
<evidence type="ECO:0000256" key="12">
    <source>
        <dbReference type="ARBA" id="ARBA00048766"/>
    </source>
</evidence>
<dbReference type="SUPFAM" id="SSF51126">
    <property type="entry name" value="Pectin lyase-like"/>
    <property type="match status" value="1"/>
</dbReference>
<evidence type="ECO:0000256" key="1">
    <source>
        <dbReference type="ARBA" id="ARBA00004613"/>
    </source>
</evidence>
<gene>
    <name evidence="16" type="ORF">G7Z17_g2061</name>
</gene>
<feature type="chain" id="PRO_5040514577" description="galacturonan 1,4-alpha-galacturonidase" evidence="15">
    <location>
        <begin position="22"/>
        <end position="441"/>
    </location>
</feature>
<dbReference type="EC" id="3.2.1.67" evidence="11"/>
<comment type="catalytic activity">
    <reaction evidence="12">
        <text>[(1-&gt;4)-alpha-D-galacturonosyl](n) + H2O = alpha-D-galacturonate + [(1-&gt;4)-alpha-D-galacturonosyl](n-1)</text>
        <dbReference type="Rhea" id="RHEA:14117"/>
        <dbReference type="Rhea" id="RHEA-COMP:14570"/>
        <dbReference type="Rhea" id="RHEA-COMP:14572"/>
        <dbReference type="ChEBI" id="CHEBI:15377"/>
        <dbReference type="ChEBI" id="CHEBI:58658"/>
        <dbReference type="ChEBI" id="CHEBI:140523"/>
        <dbReference type="EC" id="3.2.1.67"/>
    </reaction>
</comment>
<evidence type="ECO:0000256" key="11">
    <source>
        <dbReference type="ARBA" id="ARBA00038933"/>
    </source>
</evidence>
<dbReference type="PROSITE" id="PS00502">
    <property type="entry name" value="POLYGALACTURONASE"/>
    <property type="match status" value="1"/>
</dbReference>
<evidence type="ECO:0000256" key="5">
    <source>
        <dbReference type="ARBA" id="ARBA00022737"/>
    </source>
</evidence>
<proteinExistence type="inferred from homology"/>
<dbReference type="InterPro" id="IPR011050">
    <property type="entry name" value="Pectin_lyase_fold/virulence"/>
</dbReference>